<dbReference type="InParanoid" id="A0A7R8ULZ6"/>
<accession>A0A7R8ULZ6</accession>
<evidence type="ECO:0000256" key="2">
    <source>
        <dbReference type="PIRSR" id="PIRSR000097-2"/>
    </source>
</evidence>
<evidence type="ECO:0000256" key="3">
    <source>
        <dbReference type="PIRSR" id="PIRSR000097-3"/>
    </source>
</evidence>
<dbReference type="PRINTS" id="PR00069">
    <property type="entry name" value="ALDKETRDTASE"/>
</dbReference>
<dbReference type="SUPFAM" id="SSF51430">
    <property type="entry name" value="NAD(P)-linked oxidoreductase"/>
    <property type="match status" value="1"/>
</dbReference>
<dbReference type="GO" id="GO:0016491">
    <property type="term" value="F:oxidoreductase activity"/>
    <property type="evidence" value="ECO:0007669"/>
    <property type="project" value="InterPro"/>
</dbReference>
<dbReference type="InterPro" id="IPR018170">
    <property type="entry name" value="Aldo/ket_reductase_CS"/>
</dbReference>
<protein>
    <recommendedName>
        <fullName evidence="4">NADP-dependent oxidoreductase domain-containing protein</fullName>
    </recommendedName>
</protein>
<evidence type="ECO:0000259" key="4">
    <source>
        <dbReference type="Pfam" id="PF00248"/>
    </source>
</evidence>
<dbReference type="FunFam" id="3.20.20.100:FF:000023">
    <property type="entry name" value="aldose reductase"/>
    <property type="match status" value="1"/>
</dbReference>
<gene>
    <name evidence="5" type="ORF">HERILL_LOCUS6058</name>
</gene>
<name>A0A7R8ULZ6_HERIL</name>
<keyword evidence="6" id="KW-1185">Reference proteome</keyword>
<feature type="binding site" evidence="2">
    <location>
        <position position="115"/>
    </location>
    <ligand>
        <name>substrate</name>
    </ligand>
</feature>
<dbReference type="Proteomes" id="UP000594454">
    <property type="component" value="Chromosome 2"/>
</dbReference>
<dbReference type="InterPro" id="IPR036812">
    <property type="entry name" value="NAD(P)_OxRdtase_dom_sf"/>
</dbReference>
<evidence type="ECO:0000313" key="6">
    <source>
        <dbReference type="Proteomes" id="UP000594454"/>
    </source>
</evidence>
<dbReference type="PROSITE" id="PS00063">
    <property type="entry name" value="ALDOKETO_REDUCTASE_3"/>
    <property type="match status" value="1"/>
</dbReference>
<dbReference type="Pfam" id="PF00248">
    <property type="entry name" value="Aldo_ket_red"/>
    <property type="match status" value="1"/>
</dbReference>
<proteinExistence type="predicted"/>
<evidence type="ECO:0000256" key="1">
    <source>
        <dbReference type="PIRSR" id="PIRSR000097-1"/>
    </source>
</evidence>
<dbReference type="OMA" id="WNITITA"/>
<dbReference type="InterPro" id="IPR020471">
    <property type="entry name" value="AKR"/>
</dbReference>
<dbReference type="InterPro" id="IPR023210">
    <property type="entry name" value="NADP_OxRdtase_dom"/>
</dbReference>
<evidence type="ECO:0000313" key="5">
    <source>
        <dbReference type="EMBL" id="CAD7083074.1"/>
    </source>
</evidence>
<organism evidence="5 6">
    <name type="scientific">Hermetia illucens</name>
    <name type="common">Black soldier fly</name>
    <dbReference type="NCBI Taxonomy" id="343691"/>
    <lineage>
        <taxon>Eukaryota</taxon>
        <taxon>Metazoa</taxon>
        <taxon>Ecdysozoa</taxon>
        <taxon>Arthropoda</taxon>
        <taxon>Hexapoda</taxon>
        <taxon>Insecta</taxon>
        <taxon>Pterygota</taxon>
        <taxon>Neoptera</taxon>
        <taxon>Endopterygota</taxon>
        <taxon>Diptera</taxon>
        <taxon>Brachycera</taxon>
        <taxon>Stratiomyomorpha</taxon>
        <taxon>Stratiomyidae</taxon>
        <taxon>Hermetiinae</taxon>
        <taxon>Hermetia</taxon>
    </lineage>
</organism>
<feature type="domain" description="NADP-dependent oxidoreductase" evidence="4">
    <location>
        <begin position="21"/>
        <end position="294"/>
    </location>
</feature>
<dbReference type="PROSITE" id="PS00062">
    <property type="entry name" value="ALDOKETO_REDUCTASE_2"/>
    <property type="match status" value="1"/>
</dbReference>
<dbReference type="PROSITE" id="PS00798">
    <property type="entry name" value="ALDOKETO_REDUCTASE_1"/>
    <property type="match status" value="1"/>
</dbReference>
<sequence>MVLAVVPKVKLNDGSEMPVLGLGTYLAKDDEVQKAVSHAIDVGYRHIDTALYYRNEADIGEVIREKIKQGVVKREDLFIVTKLWNSYHDPERVEYACRKSLENLGLDYIDLYLMHHPVGYIYVDDNNLRPTYSDEKLMLNDVDYLDTYKAMEKLVKKGLTKSIGVSNFNKEQLERIIQFCKIRPVTNQVECNPGINQKKLIKYCRDHGITVTAYAPLGRPIAKEKIPTFLFDDIILSIANKHKKTPAQVILRYLIDINTIPIPKSTNPERIEENIKLFDFKLNNDEIELIDSLNTGNRLYQFPLMQDHKYYPFKAEY</sequence>
<feature type="site" description="Lowers pKa of active site Tyr" evidence="3">
    <location>
        <position position="82"/>
    </location>
</feature>
<dbReference type="OrthoDB" id="416253at2759"/>
<feature type="active site" description="Proton donor" evidence="1">
    <location>
        <position position="53"/>
    </location>
</feature>
<dbReference type="Gene3D" id="3.20.20.100">
    <property type="entry name" value="NADP-dependent oxidoreductase domain"/>
    <property type="match status" value="1"/>
</dbReference>
<dbReference type="InterPro" id="IPR044488">
    <property type="entry name" value="AKR2E"/>
</dbReference>
<dbReference type="PANTHER" id="PTHR11732">
    <property type="entry name" value="ALDO/KETO REDUCTASE"/>
    <property type="match status" value="1"/>
</dbReference>
<dbReference type="PIRSF" id="PIRSF000097">
    <property type="entry name" value="AKR"/>
    <property type="match status" value="1"/>
</dbReference>
<dbReference type="CDD" id="cd19116">
    <property type="entry name" value="AKR_AKR2E1-5"/>
    <property type="match status" value="1"/>
</dbReference>
<dbReference type="EMBL" id="LR899010">
    <property type="protein sequence ID" value="CAD7083074.1"/>
    <property type="molecule type" value="Genomic_DNA"/>
</dbReference>
<reference evidence="5 6" key="1">
    <citation type="submission" date="2020-11" db="EMBL/GenBank/DDBJ databases">
        <authorList>
            <person name="Wallbank WR R."/>
            <person name="Pardo Diaz C."/>
            <person name="Kozak K."/>
            <person name="Martin S."/>
            <person name="Jiggins C."/>
            <person name="Moest M."/>
            <person name="Warren A I."/>
            <person name="Generalovic N T."/>
            <person name="Byers J.R.P. K."/>
            <person name="Montejo-Kovacevich G."/>
            <person name="Yen C E."/>
        </authorList>
    </citation>
    <scope>NUCLEOTIDE SEQUENCE [LARGE SCALE GENOMIC DNA]</scope>
</reference>
<dbReference type="AlphaFoldDB" id="A0A7R8ULZ6"/>